<comment type="caution">
    <text evidence="2">The sequence shown here is derived from an EMBL/GenBank/DDBJ whole genome shotgun (WGS) entry which is preliminary data.</text>
</comment>
<keyword evidence="1" id="KW-0732">Signal</keyword>
<dbReference type="RefSeq" id="WP_149771490.1">
    <property type="nucleotide sequence ID" value="NZ_VDFQ02000007.1"/>
</dbReference>
<dbReference type="PROSITE" id="PS51257">
    <property type="entry name" value="PROKAR_LIPOPROTEIN"/>
    <property type="match status" value="1"/>
</dbReference>
<feature type="signal peptide" evidence="1">
    <location>
        <begin position="1"/>
        <end position="23"/>
    </location>
</feature>
<reference evidence="2 3" key="1">
    <citation type="submission" date="2019-09" db="EMBL/GenBank/DDBJ databases">
        <title>Mumia zhuanghuii sp. nov. isolated from the intestinal contents of plateau pika (Ochotona curzoniae) in the Qinghai-Tibet plateau of China.</title>
        <authorList>
            <person name="Tian Z."/>
        </authorList>
    </citation>
    <scope>NUCLEOTIDE SEQUENCE [LARGE SCALE GENOMIC DNA]</scope>
    <source>
        <strain evidence="3">350</strain>
    </source>
</reference>
<sequence length="171" mass="17923">MWARRWIAAGAASVALLSLSACTVEPGGVAAIGVDASGQPVGYLLMCEGSVDGATLYHDTSAEDDSSVTDGTWAAPEPVTAAATWSLTAPTDGWVTEEPLAAMTEDMSYSLYGWSRDNDWSAAHHSFTLADLETLEPGEVAFTKVTDDGEETTRVIPAGDLTPALCSDLTY</sequence>
<proteinExistence type="predicted"/>
<feature type="chain" id="PRO_5039236745" evidence="1">
    <location>
        <begin position="24"/>
        <end position="171"/>
    </location>
</feature>
<dbReference type="AlphaFoldDB" id="A0A5Q6RJL6"/>
<protein>
    <submittedName>
        <fullName evidence="2">Uncharacterized protein</fullName>
    </submittedName>
</protein>
<dbReference type="OrthoDB" id="4861196at2"/>
<gene>
    <name evidence="2" type="ORF">FE697_020430</name>
</gene>
<name>A0A5Q6RJL6_9ACTN</name>
<evidence type="ECO:0000313" key="2">
    <source>
        <dbReference type="EMBL" id="KAA1418201.1"/>
    </source>
</evidence>
<dbReference type="Proteomes" id="UP000307768">
    <property type="component" value="Unassembled WGS sequence"/>
</dbReference>
<evidence type="ECO:0000313" key="3">
    <source>
        <dbReference type="Proteomes" id="UP000307768"/>
    </source>
</evidence>
<accession>A0A5Q6RJL6</accession>
<organism evidence="2 3">
    <name type="scientific">Mumia zhuanghuii</name>
    <dbReference type="NCBI Taxonomy" id="2585211"/>
    <lineage>
        <taxon>Bacteria</taxon>
        <taxon>Bacillati</taxon>
        <taxon>Actinomycetota</taxon>
        <taxon>Actinomycetes</taxon>
        <taxon>Propionibacteriales</taxon>
        <taxon>Nocardioidaceae</taxon>
        <taxon>Mumia</taxon>
    </lineage>
</organism>
<evidence type="ECO:0000256" key="1">
    <source>
        <dbReference type="SAM" id="SignalP"/>
    </source>
</evidence>
<dbReference type="EMBL" id="VDFQ02000007">
    <property type="protein sequence ID" value="KAA1418201.1"/>
    <property type="molecule type" value="Genomic_DNA"/>
</dbReference>